<evidence type="ECO:0000256" key="1">
    <source>
        <dbReference type="SAM" id="MobiDB-lite"/>
    </source>
</evidence>
<sequence>MNGGGDDDKGAAAGRARSEDSGAPLTARTEPYAYEDGCAPGFLVNRKPDEVPRPPVEQDVPGWVGDLGAVPAGDQYVEVTVQGLGKGTVVLQDMNVRVQGTGAPLDWNTYRMGSGCGGEASTRSFAVDLDEAAPRVTTRAGQRDFPYKVSESDSEVFRVRASTKLHDVRWYLELEWSSGDRHSVLRVDDEGKPFRTSSKEGRPSYSWQGASTWEREGAQDR</sequence>
<accession>A0A1Z1W3K3</accession>
<dbReference type="eggNOG" id="COG3093">
    <property type="taxonomic scope" value="Bacteria"/>
</dbReference>
<dbReference type="RefSeq" id="WP_100112231.1">
    <property type="nucleotide sequence ID" value="NZ_CP021748.1"/>
</dbReference>
<dbReference type="EMBL" id="CP021748">
    <property type="protein sequence ID" value="ARX80957.1"/>
    <property type="molecule type" value="Genomic_DNA"/>
</dbReference>
<name>A0A1Z1W3K3_9ACTN</name>
<dbReference type="eggNOG" id="COG1813">
    <property type="taxonomic scope" value="Bacteria"/>
</dbReference>
<gene>
    <name evidence="2" type="ORF">SMD44_00355</name>
</gene>
<evidence type="ECO:0008006" key="4">
    <source>
        <dbReference type="Google" id="ProtNLM"/>
    </source>
</evidence>
<evidence type="ECO:0000313" key="3">
    <source>
        <dbReference type="Proteomes" id="UP000195880"/>
    </source>
</evidence>
<feature type="compositionally biased region" description="Basic and acidic residues" evidence="1">
    <location>
        <begin position="1"/>
        <end position="20"/>
    </location>
</feature>
<organism evidence="2 3">
    <name type="scientific">Streptomyces alboflavus</name>
    <dbReference type="NCBI Taxonomy" id="67267"/>
    <lineage>
        <taxon>Bacteria</taxon>
        <taxon>Bacillati</taxon>
        <taxon>Actinomycetota</taxon>
        <taxon>Actinomycetes</taxon>
        <taxon>Kitasatosporales</taxon>
        <taxon>Streptomycetaceae</taxon>
        <taxon>Streptomyces</taxon>
    </lineage>
</organism>
<dbReference type="Proteomes" id="UP000195880">
    <property type="component" value="Chromosome"/>
</dbReference>
<feature type="region of interest" description="Disordered" evidence="1">
    <location>
        <begin position="185"/>
        <end position="221"/>
    </location>
</feature>
<dbReference type="OrthoDB" id="3359627at2"/>
<proteinExistence type="predicted"/>
<feature type="region of interest" description="Disordered" evidence="1">
    <location>
        <begin position="1"/>
        <end position="32"/>
    </location>
</feature>
<keyword evidence="3" id="KW-1185">Reference proteome</keyword>
<evidence type="ECO:0000313" key="2">
    <source>
        <dbReference type="EMBL" id="ARX80957.1"/>
    </source>
</evidence>
<feature type="compositionally biased region" description="Basic and acidic residues" evidence="1">
    <location>
        <begin position="185"/>
        <end position="202"/>
    </location>
</feature>
<reference evidence="2 3" key="1">
    <citation type="submission" date="2017-05" db="EMBL/GenBank/DDBJ databases">
        <title>Streptomyces alboflavus Genome sequencing and assembly.</title>
        <authorList>
            <person name="Wang Y."/>
            <person name="Du B."/>
            <person name="Ding Y."/>
            <person name="Liu H."/>
            <person name="Hou Q."/>
            <person name="Liu K."/>
            <person name="Wang C."/>
            <person name="Yao L."/>
        </authorList>
    </citation>
    <scope>NUCLEOTIDE SEQUENCE [LARGE SCALE GENOMIC DNA]</scope>
    <source>
        <strain evidence="2 3">MDJK44</strain>
    </source>
</reference>
<protein>
    <recommendedName>
        <fullName evidence="4">Transcriptional regulator</fullName>
    </recommendedName>
</protein>
<dbReference type="AlphaFoldDB" id="A0A1Z1W3K3"/>
<dbReference type="STRING" id="67267.GCA_000716675_00747"/>
<dbReference type="KEGG" id="salf:SMD44_00355"/>